<dbReference type="InterPro" id="IPR035976">
    <property type="entry name" value="Sushi/SCR/CCP_sf"/>
</dbReference>
<proteinExistence type="predicted"/>
<dbReference type="Proteomes" id="UP000828390">
    <property type="component" value="Unassembled WGS sequence"/>
</dbReference>
<dbReference type="Pfam" id="PF00084">
    <property type="entry name" value="Sushi"/>
    <property type="match status" value="1"/>
</dbReference>
<dbReference type="Gene3D" id="2.10.70.10">
    <property type="entry name" value="Complement Module, domain 1"/>
    <property type="match status" value="1"/>
</dbReference>
<feature type="domain" description="Sushi" evidence="3">
    <location>
        <begin position="38"/>
        <end position="73"/>
    </location>
</feature>
<accession>A0A9D4QRB6</accession>
<keyword evidence="1 2" id="KW-1015">Disulfide bond</keyword>
<evidence type="ECO:0000256" key="1">
    <source>
        <dbReference type="ARBA" id="ARBA00023157"/>
    </source>
</evidence>
<dbReference type="InterPro" id="IPR000436">
    <property type="entry name" value="Sushi_SCR_CCP_dom"/>
</dbReference>
<reference evidence="4" key="2">
    <citation type="submission" date="2020-11" db="EMBL/GenBank/DDBJ databases">
        <authorList>
            <person name="McCartney M.A."/>
            <person name="Auch B."/>
            <person name="Kono T."/>
            <person name="Mallez S."/>
            <person name="Becker A."/>
            <person name="Gohl D.M."/>
            <person name="Silverstein K.A.T."/>
            <person name="Koren S."/>
            <person name="Bechman K.B."/>
            <person name="Herman A."/>
            <person name="Abrahante J.E."/>
            <person name="Garbe J."/>
        </authorList>
    </citation>
    <scope>NUCLEOTIDE SEQUENCE</scope>
    <source>
        <strain evidence="4">Duluth1</strain>
        <tissue evidence="4">Whole animal</tissue>
    </source>
</reference>
<evidence type="ECO:0000313" key="5">
    <source>
        <dbReference type="Proteomes" id="UP000828390"/>
    </source>
</evidence>
<evidence type="ECO:0000256" key="2">
    <source>
        <dbReference type="PROSITE-ProRule" id="PRU00302"/>
    </source>
</evidence>
<protein>
    <recommendedName>
        <fullName evidence="3">Sushi domain-containing protein</fullName>
    </recommendedName>
</protein>
<dbReference type="PROSITE" id="PS50923">
    <property type="entry name" value="SUSHI"/>
    <property type="match status" value="1"/>
</dbReference>
<name>A0A9D4QRB6_DREPO</name>
<comment type="caution">
    <text evidence="2">Lacks conserved residue(s) required for the propagation of feature annotation.</text>
</comment>
<evidence type="ECO:0000313" key="4">
    <source>
        <dbReference type="EMBL" id="KAH3840554.1"/>
    </source>
</evidence>
<keyword evidence="5" id="KW-1185">Reference proteome</keyword>
<reference evidence="4" key="1">
    <citation type="journal article" date="2019" name="bioRxiv">
        <title>The Genome of the Zebra Mussel, Dreissena polymorpha: A Resource for Invasive Species Research.</title>
        <authorList>
            <person name="McCartney M.A."/>
            <person name="Auch B."/>
            <person name="Kono T."/>
            <person name="Mallez S."/>
            <person name="Zhang Y."/>
            <person name="Obille A."/>
            <person name="Becker A."/>
            <person name="Abrahante J.E."/>
            <person name="Garbe J."/>
            <person name="Badalamenti J.P."/>
            <person name="Herman A."/>
            <person name="Mangelson H."/>
            <person name="Liachko I."/>
            <person name="Sullivan S."/>
            <person name="Sone E.D."/>
            <person name="Koren S."/>
            <person name="Silverstein K.A.T."/>
            <person name="Beckman K.B."/>
            <person name="Gohl D.M."/>
        </authorList>
    </citation>
    <scope>NUCLEOTIDE SEQUENCE</scope>
    <source>
        <strain evidence="4">Duluth1</strain>
        <tissue evidence="4">Whole animal</tissue>
    </source>
</reference>
<gene>
    <name evidence="4" type="ORF">DPMN_114004</name>
</gene>
<dbReference type="SUPFAM" id="SSF57535">
    <property type="entry name" value="Complement control module/SCR domain"/>
    <property type="match status" value="1"/>
</dbReference>
<comment type="caution">
    <text evidence="4">The sequence shown here is derived from an EMBL/GenBank/DDBJ whole genome shotgun (WGS) entry which is preliminary data.</text>
</comment>
<evidence type="ECO:0000259" key="3">
    <source>
        <dbReference type="PROSITE" id="PS50923"/>
    </source>
</evidence>
<dbReference type="AlphaFoldDB" id="A0A9D4QRB6"/>
<sequence>MRKNTYLSGKGLNIQVNVSSFQTWTEARLPVHTDGSTTTATFTCDVGYTMSGSANLACRSDGGWNVTQPTCSM</sequence>
<dbReference type="CDD" id="cd00033">
    <property type="entry name" value="CCP"/>
    <property type="match status" value="1"/>
</dbReference>
<organism evidence="4 5">
    <name type="scientific">Dreissena polymorpha</name>
    <name type="common">Zebra mussel</name>
    <name type="synonym">Mytilus polymorpha</name>
    <dbReference type="NCBI Taxonomy" id="45954"/>
    <lineage>
        <taxon>Eukaryota</taxon>
        <taxon>Metazoa</taxon>
        <taxon>Spiralia</taxon>
        <taxon>Lophotrochozoa</taxon>
        <taxon>Mollusca</taxon>
        <taxon>Bivalvia</taxon>
        <taxon>Autobranchia</taxon>
        <taxon>Heteroconchia</taxon>
        <taxon>Euheterodonta</taxon>
        <taxon>Imparidentia</taxon>
        <taxon>Neoheterodontei</taxon>
        <taxon>Myida</taxon>
        <taxon>Dreissenoidea</taxon>
        <taxon>Dreissenidae</taxon>
        <taxon>Dreissena</taxon>
    </lineage>
</organism>
<feature type="disulfide bond" evidence="2">
    <location>
        <begin position="44"/>
        <end position="71"/>
    </location>
</feature>
<dbReference type="EMBL" id="JAIWYP010000004">
    <property type="protein sequence ID" value="KAH3840554.1"/>
    <property type="molecule type" value="Genomic_DNA"/>
</dbReference>
<keyword evidence="2" id="KW-0768">Sushi</keyword>